<protein>
    <submittedName>
        <fullName evidence="2">F-box domain-containing protein</fullName>
    </submittedName>
</protein>
<dbReference type="Proteomes" id="UP000887574">
    <property type="component" value="Unplaced"/>
</dbReference>
<sequence length="194" mass="22223">MIFPPDVLLDVLYFILDQTNSNTLASVNHQFFNCVRQILPGAPFVCVDKIDMRINETLECSYFLILQGRKKRCIRFNSHLLQKRHNPPNCLSHTSAAQHIWNGQPLNLFINHNSIDITSDNFNPYDYLLHNFSTGCSKMALNFSNGVYSYKGTPICALKCPDVMLCQEVTYIAKGKRGFTMDAAFEYLHHIPDQ</sequence>
<evidence type="ECO:0000313" key="2">
    <source>
        <dbReference type="WBParaSite" id="jg26143"/>
    </source>
</evidence>
<dbReference type="AlphaFoldDB" id="A0A915E252"/>
<name>A0A915E252_9BILA</name>
<reference evidence="2" key="1">
    <citation type="submission" date="2022-11" db="UniProtKB">
        <authorList>
            <consortium name="WormBaseParasite"/>
        </authorList>
    </citation>
    <scope>IDENTIFICATION</scope>
</reference>
<dbReference type="WBParaSite" id="jg26143">
    <property type="protein sequence ID" value="jg26143"/>
    <property type="gene ID" value="jg26143"/>
</dbReference>
<accession>A0A915E252</accession>
<proteinExistence type="predicted"/>
<keyword evidence="1" id="KW-1185">Reference proteome</keyword>
<evidence type="ECO:0000313" key="1">
    <source>
        <dbReference type="Proteomes" id="UP000887574"/>
    </source>
</evidence>
<organism evidence="1 2">
    <name type="scientific">Ditylenchus dipsaci</name>
    <dbReference type="NCBI Taxonomy" id="166011"/>
    <lineage>
        <taxon>Eukaryota</taxon>
        <taxon>Metazoa</taxon>
        <taxon>Ecdysozoa</taxon>
        <taxon>Nematoda</taxon>
        <taxon>Chromadorea</taxon>
        <taxon>Rhabditida</taxon>
        <taxon>Tylenchina</taxon>
        <taxon>Tylenchomorpha</taxon>
        <taxon>Sphaerularioidea</taxon>
        <taxon>Anguinidae</taxon>
        <taxon>Anguininae</taxon>
        <taxon>Ditylenchus</taxon>
    </lineage>
</organism>